<gene>
    <name evidence="1" type="ORF">LCGC14_1111670</name>
</gene>
<dbReference type="EMBL" id="LAZR01005079">
    <property type="protein sequence ID" value="KKN03044.1"/>
    <property type="molecule type" value="Genomic_DNA"/>
</dbReference>
<protein>
    <submittedName>
        <fullName evidence="1">Uncharacterized protein</fullName>
    </submittedName>
</protein>
<proteinExistence type="predicted"/>
<name>A0A0F9MBB4_9ZZZZ</name>
<evidence type="ECO:0000313" key="1">
    <source>
        <dbReference type="EMBL" id="KKN03044.1"/>
    </source>
</evidence>
<reference evidence="1" key="1">
    <citation type="journal article" date="2015" name="Nature">
        <title>Complex archaea that bridge the gap between prokaryotes and eukaryotes.</title>
        <authorList>
            <person name="Spang A."/>
            <person name="Saw J.H."/>
            <person name="Jorgensen S.L."/>
            <person name="Zaremba-Niedzwiedzka K."/>
            <person name="Martijn J."/>
            <person name="Lind A.E."/>
            <person name="van Eijk R."/>
            <person name="Schleper C."/>
            <person name="Guy L."/>
            <person name="Ettema T.J."/>
        </authorList>
    </citation>
    <scope>NUCLEOTIDE SEQUENCE</scope>
</reference>
<comment type="caution">
    <text evidence="1">The sequence shown here is derived from an EMBL/GenBank/DDBJ whole genome shotgun (WGS) entry which is preliminary data.</text>
</comment>
<organism evidence="1">
    <name type="scientific">marine sediment metagenome</name>
    <dbReference type="NCBI Taxonomy" id="412755"/>
    <lineage>
        <taxon>unclassified sequences</taxon>
        <taxon>metagenomes</taxon>
        <taxon>ecological metagenomes</taxon>
    </lineage>
</organism>
<dbReference type="AlphaFoldDB" id="A0A0F9MBB4"/>
<accession>A0A0F9MBB4</accession>
<sequence>MSDRANEMRCEFMEKHRNAHYVVYDTRTRRPIGAIYYAPDYFVMPEVHEAELKQFFALVRQVEFERQGEVRDVREG</sequence>